<feature type="domain" description="TOG" evidence="6">
    <location>
        <begin position="206"/>
        <end position="405"/>
    </location>
</feature>
<feature type="compositionally biased region" description="Polar residues" evidence="5">
    <location>
        <begin position="668"/>
        <end position="678"/>
    </location>
</feature>
<dbReference type="GO" id="GO:0061863">
    <property type="term" value="F:microtubule plus end polymerase"/>
    <property type="evidence" value="ECO:0007669"/>
    <property type="project" value="InterPro"/>
</dbReference>
<dbReference type="OMA" id="TEEIMIM"/>
<feature type="compositionally biased region" description="Basic and acidic residues" evidence="5">
    <location>
        <begin position="626"/>
        <end position="635"/>
    </location>
</feature>
<evidence type="ECO:0000256" key="4">
    <source>
        <dbReference type="SAM" id="Coils"/>
    </source>
</evidence>
<evidence type="ECO:0000256" key="1">
    <source>
        <dbReference type="ARBA" id="ARBA00004245"/>
    </source>
</evidence>
<feature type="coiled-coil region" evidence="4">
    <location>
        <begin position="521"/>
        <end position="554"/>
    </location>
</feature>
<evidence type="ECO:0000256" key="5">
    <source>
        <dbReference type="SAM" id="MobiDB-lite"/>
    </source>
</evidence>
<evidence type="ECO:0000313" key="7">
    <source>
        <dbReference type="EMBL" id="EOB15543.1"/>
    </source>
</evidence>
<gene>
    <name evidence="7" type="primary">ALP14</name>
    <name evidence="7" type="ORF">NBO_2g0035</name>
</gene>
<dbReference type="VEuPathDB" id="MicrosporidiaDB:NBO_2g0035"/>
<dbReference type="STRING" id="578461.R0MRL6"/>
<evidence type="ECO:0000256" key="2">
    <source>
        <dbReference type="ARBA" id="ARBA00022490"/>
    </source>
</evidence>
<dbReference type="InterPro" id="IPR048491">
    <property type="entry name" value="XMAP215_CLASP_TOG"/>
</dbReference>
<comment type="subcellular location">
    <subcellularLocation>
        <location evidence="1">Cytoplasm</location>
        <location evidence="1">Cytoskeleton</location>
    </subcellularLocation>
</comment>
<dbReference type="HOGENOM" id="CLU_405481_0_0_1"/>
<dbReference type="PANTHER" id="PTHR12609">
    <property type="entry name" value="MICROTUBULE ASSOCIATED PROTEIN XMAP215"/>
    <property type="match status" value="1"/>
</dbReference>
<dbReference type="GO" id="GO:0030951">
    <property type="term" value="P:establishment or maintenance of microtubule cytoskeleton polarity"/>
    <property type="evidence" value="ECO:0007669"/>
    <property type="project" value="InterPro"/>
</dbReference>
<dbReference type="InterPro" id="IPR016024">
    <property type="entry name" value="ARM-type_fold"/>
</dbReference>
<dbReference type="GO" id="GO:0007051">
    <property type="term" value="P:spindle organization"/>
    <property type="evidence" value="ECO:0007669"/>
    <property type="project" value="InterPro"/>
</dbReference>
<reference evidence="7 8" key="1">
    <citation type="journal article" date="2013" name="BMC Genomics">
        <title>Comparative genomics of parasitic silkworm microsporidia reveal an association between genome expansion and host adaptation.</title>
        <authorList>
            <person name="Pan G."/>
            <person name="Xu J."/>
            <person name="Li T."/>
            <person name="Xia Q."/>
            <person name="Liu S.L."/>
            <person name="Zhang G."/>
            <person name="Li S."/>
            <person name="Li C."/>
            <person name="Liu H."/>
            <person name="Yang L."/>
            <person name="Liu T."/>
            <person name="Zhang X."/>
            <person name="Wu Z."/>
            <person name="Fan W."/>
            <person name="Dang X."/>
            <person name="Xiang H."/>
            <person name="Tao M."/>
            <person name="Li Y."/>
            <person name="Hu J."/>
            <person name="Li Z."/>
            <person name="Lin L."/>
            <person name="Luo J."/>
            <person name="Geng L."/>
            <person name="Wang L."/>
            <person name="Long M."/>
            <person name="Wan Y."/>
            <person name="He N."/>
            <person name="Zhang Z."/>
            <person name="Lu C."/>
            <person name="Keeling P.J."/>
            <person name="Wang J."/>
            <person name="Xiang Z."/>
            <person name="Zhou Z."/>
        </authorList>
    </citation>
    <scope>NUCLEOTIDE SEQUENCE [LARGE SCALE GENOMIC DNA]</scope>
    <source>
        <strain evidence="8">CQ1 / CVCC 102059</strain>
    </source>
</reference>
<dbReference type="AlphaFoldDB" id="R0MRL6"/>
<dbReference type="EMBL" id="KB908910">
    <property type="protein sequence ID" value="EOB15543.1"/>
    <property type="molecule type" value="Genomic_DNA"/>
</dbReference>
<evidence type="ECO:0000256" key="3">
    <source>
        <dbReference type="ARBA" id="ARBA00023212"/>
    </source>
</evidence>
<dbReference type="SUPFAM" id="SSF48371">
    <property type="entry name" value="ARM repeat"/>
    <property type="match status" value="1"/>
</dbReference>
<organism evidence="7 8">
    <name type="scientific">Nosema bombycis (strain CQ1 / CVCC 102059)</name>
    <name type="common">Microsporidian parasite</name>
    <name type="synonym">Pebrine of silkworm</name>
    <dbReference type="NCBI Taxonomy" id="578461"/>
    <lineage>
        <taxon>Eukaryota</taxon>
        <taxon>Fungi</taxon>
        <taxon>Fungi incertae sedis</taxon>
        <taxon>Microsporidia</taxon>
        <taxon>Nosematidae</taxon>
        <taxon>Nosema</taxon>
    </lineage>
</organism>
<dbReference type="InterPro" id="IPR045110">
    <property type="entry name" value="XMAP215"/>
</dbReference>
<dbReference type="SMART" id="SM01349">
    <property type="entry name" value="TOG"/>
    <property type="match status" value="2"/>
</dbReference>
<keyword evidence="8" id="KW-1185">Reference proteome</keyword>
<keyword evidence="4" id="KW-0175">Coiled coil</keyword>
<dbReference type="GO" id="GO:0051010">
    <property type="term" value="F:microtubule plus-end binding"/>
    <property type="evidence" value="ECO:0007669"/>
    <property type="project" value="InterPro"/>
</dbReference>
<dbReference type="Pfam" id="PF21041">
    <property type="entry name" value="XMAP215_CLASP_TOG"/>
    <property type="match status" value="1"/>
</dbReference>
<keyword evidence="3" id="KW-0206">Cytoskeleton</keyword>
<evidence type="ECO:0000313" key="8">
    <source>
        <dbReference type="Proteomes" id="UP000016927"/>
    </source>
</evidence>
<dbReference type="GO" id="GO:0005856">
    <property type="term" value="C:cytoskeleton"/>
    <property type="evidence" value="ECO:0007669"/>
    <property type="project" value="UniProtKB-SubCell"/>
</dbReference>
<sequence length="678" mass="78004">MNEVERLEEKMKSKNWKERQEAYVRLKSLINQEEFAFLIPLIQNETNIPALESGIEALLQAENIPPVESVAKIFGHIGNLKTSVRTKVVNLIEFVSQKYHNQCVNVLVDYILLKSTPPKTVAGAISALVEITDKYDVDLEIVGSSLKQIFGHADKAVRGEGTKLCVGLYKKFGEGIRKFIKDLKPIQLKELEEEFNKIQPEISKKESTPLSLTNNKFLKKCNDEKWNIRLEGLNELKACIPFTFDNEILSIFYTRISDPNNQVFFELLEILALTKLKNQRIVNGLVERLKDKKTIVCDKIKETLLKMEIPEEFLQKEYFIHKNPQVKINIIDYALKREVKRKEVEEWVKICTKDQNGQVRTKANEFLNNKNKVASNNNKVLNSVAGSNMAGNIVASSHLPNNKALNIVATPPANQNTPIKRVKTSYFGPTQEEKDSILNSFYSKYPFFKEKMWNTRLDALKDNTPLLLKEEIRDLIVFFYSHKENIFQLNLAHLDLLSKRQKELDLVRNTLLLYCTEKITENKLQNKIVEILKKIDQQETLSFLKNEIKNLKQGKKLVCLIWLVGELISKKNCEIDEILKKNVTGINEKKAIEGLKKRFEEVSAAEMENSEVEGTNVDEGTNGVEESYRADDKPHTAKGSSDCVEDDKPNEQGDDRPTLHMDRPIKKNMNTQHQFFYK</sequence>
<feature type="region of interest" description="Disordered" evidence="5">
    <location>
        <begin position="605"/>
        <end position="678"/>
    </location>
</feature>
<protein>
    <submittedName>
        <fullName evidence="7">Spindle pole body component alp14</fullName>
    </submittedName>
</protein>
<dbReference type="Proteomes" id="UP000016927">
    <property type="component" value="Unassembled WGS sequence"/>
</dbReference>
<dbReference type="Gene3D" id="1.25.10.10">
    <property type="entry name" value="Leucine-rich Repeat Variant"/>
    <property type="match status" value="2"/>
</dbReference>
<dbReference type="GO" id="GO:0046785">
    <property type="term" value="P:microtubule polymerization"/>
    <property type="evidence" value="ECO:0007669"/>
    <property type="project" value="InterPro"/>
</dbReference>
<name>R0MRL6_NOSB1</name>
<dbReference type="OrthoDB" id="2195721at2759"/>
<accession>R0MRL6</accession>
<feature type="compositionally biased region" description="Basic and acidic residues" evidence="5">
    <location>
        <begin position="646"/>
        <end position="665"/>
    </location>
</feature>
<evidence type="ECO:0000259" key="6">
    <source>
        <dbReference type="SMART" id="SM01349"/>
    </source>
</evidence>
<feature type="domain" description="TOG" evidence="6">
    <location>
        <begin position="3"/>
        <end position="204"/>
    </location>
</feature>
<keyword evidence="2" id="KW-0963">Cytoplasm</keyword>
<dbReference type="InterPro" id="IPR011989">
    <property type="entry name" value="ARM-like"/>
</dbReference>
<proteinExistence type="predicted"/>
<dbReference type="InterPro" id="IPR034085">
    <property type="entry name" value="TOG"/>
</dbReference>